<dbReference type="GO" id="GO:0004364">
    <property type="term" value="F:glutathione transferase activity"/>
    <property type="evidence" value="ECO:0000318"/>
    <property type="project" value="GO_Central"/>
</dbReference>
<dbReference type="EnsemblBacteria" id="BAC89833">
    <property type="protein sequence ID" value="BAC89833"/>
    <property type="gene ID" value="BAC89833"/>
</dbReference>
<dbReference type="Pfam" id="PF00043">
    <property type="entry name" value="GST_C"/>
    <property type="match status" value="1"/>
</dbReference>
<dbReference type="PhylomeDB" id="Q7NJE0"/>
<dbReference type="InParanoid" id="Q7NJE0"/>
<dbReference type="PANTHER" id="PTHR42673">
    <property type="entry name" value="MALEYLACETOACETATE ISOMERASE"/>
    <property type="match status" value="1"/>
</dbReference>
<evidence type="ECO:0000259" key="2">
    <source>
        <dbReference type="PROSITE" id="PS50405"/>
    </source>
</evidence>
<dbReference type="PROSITE" id="PS50405">
    <property type="entry name" value="GST_CTER"/>
    <property type="match status" value="1"/>
</dbReference>
<dbReference type="CDD" id="cd00570">
    <property type="entry name" value="GST_N_family"/>
    <property type="match status" value="1"/>
</dbReference>
<reference evidence="3 4" key="2">
    <citation type="journal article" date="2003" name="DNA Res.">
        <title>Complete genome structure of Gloeobacter violaceus PCC 7421, a cyanobacterium that lacks thylakoids (supplement).</title>
        <authorList>
            <person name="Nakamura Y."/>
            <person name="Kaneko T."/>
            <person name="Sato S."/>
            <person name="Mimuro M."/>
            <person name="Miyashita H."/>
            <person name="Tsuchiya T."/>
            <person name="Sasamoto S."/>
            <person name="Watanabe A."/>
            <person name="Kawashima K."/>
            <person name="Kishida Y."/>
            <person name="Kiyokawa C."/>
            <person name="Kohara M."/>
            <person name="Matsumoto M."/>
            <person name="Matsuno A."/>
            <person name="Nakazaki N."/>
            <person name="Shimpo S."/>
            <person name="Takeuchi C."/>
            <person name="Yamada M."/>
            <person name="Tabata S."/>
        </authorList>
    </citation>
    <scope>NUCLEOTIDE SEQUENCE [LARGE SCALE GENOMIC DNA]</scope>
    <source>
        <strain evidence="4">ATCC 29082 / PCC 7421</strain>
    </source>
</reference>
<protein>
    <submittedName>
        <fullName evidence="3">Glutathione S-transferase</fullName>
    </submittedName>
</protein>
<reference evidence="3 4" key="1">
    <citation type="journal article" date="2003" name="DNA Res.">
        <title>Complete genome structure of Gloeobacter violaceus PCC 7421, a cyanobacterium that lacks thylakoids.</title>
        <authorList>
            <person name="Nakamura Y."/>
            <person name="Kaneko T."/>
            <person name="Sato S."/>
            <person name="Mimuro M."/>
            <person name="Miyashita H."/>
            <person name="Tsuchiya T."/>
            <person name="Sasamoto S."/>
            <person name="Watanabe A."/>
            <person name="Kawashima K."/>
            <person name="Kishida Y."/>
            <person name="Kiyokawa C."/>
            <person name="Kohara M."/>
            <person name="Matsumoto M."/>
            <person name="Matsuno A."/>
            <person name="Nakazaki N."/>
            <person name="Shimpo S."/>
            <person name="Takeuchi C."/>
            <person name="Yamada M."/>
            <person name="Tabata S."/>
        </authorList>
    </citation>
    <scope>NUCLEOTIDE SEQUENCE [LARGE SCALE GENOMIC DNA]</scope>
    <source>
        <strain evidence="4">ATCC 29082 / PCC 7421</strain>
    </source>
</reference>
<proteinExistence type="predicted"/>
<dbReference type="SFLD" id="SFLDG00358">
    <property type="entry name" value="Main_(cytGST)"/>
    <property type="match status" value="1"/>
</dbReference>
<gene>
    <name evidence="3" type="ordered locus">gll1892</name>
</gene>
<name>Q7NJE0_GLOVI</name>
<dbReference type="STRING" id="251221.gene:10759384"/>
<dbReference type="SUPFAM" id="SSF47616">
    <property type="entry name" value="GST C-terminal domain-like"/>
    <property type="match status" value="1"/>
</dbReference>
<dbReference type="InterPro" id="IPR036282">
    <property type="entry name" value="Glutathione-S-Trfase_C_sf"/>
</dbReference>
<dbReference type="PROSITE" id="PS50404">
    <property type="entry name" value="GST_NTER"/>
    <property type="match status" value="1"/>
</dbReference>
<dbReference type="Pfam" id="PF13417">
    <property type="entry name" value="GST_N_3"/>
    <property type="match status" value="1"/>
</dbReference>
<dbReference type="InterPro" id="IPR010987">
    <property type="entry name" value="Glutathione-S-Trfase_C-like"/>
</dbReference>
<dbReference type="SUPFAM" id="SSF52833">
    <property type="entry name" value="Thioredoxin-like"/>
    <property type="match status" value="1"/>
</dbReference>
<dbReference type="RefSeq" id="WP_011141890.1">
    <property type="nucleotide sequence ID" value="NC_005125.1"/>
</dbReference>
<dbReference type="GO" id="GO:0043295">
    <property type="term" value="F:glutathione binding"/>
    <property type="evidence" value="ECO:0000318"/>
    <property type="project" value="GO_Central"/>
</dbReference>
<dbReference type="KEGG" id="gvi:gll1892"/>
<dbReference type="InterPro" id="IPR004046">
    <property type="entry name" value="GST_C"/>
</dbReference>
<evidence type="ECO:0000313" key="3">
    <source>
        <dbReference type="EMBL" id="BAC89833.1"/>
    </source>
</evidence>
<dbReference type="PANTHER" id="PTHR42673:SF4">
    <property type="entry name" value="MALEYLACETOACETATE ISOMERASE"/>
    <property type="match status" value="1"/>
</dbReference>
<accession>Q7NJE0</accession>
<evidence type="ECO:0000313" key="4">
    <source>
        <dbReference type="Proteomes" id="UP000000557"/>
    </source>
</evidence>
<dbReference type="InterPro" id="IPR040079">
    <property type="entry name" value="Glutathione_S-Trfase"/>
</dbReference>
<dbReference type="GO" id="GO:0005737">
    <property type="term" value="C:cytoplasm"/>
    <property type="evidence" value="ECO:0000318"/>
    <property type="project" value="GO_Central"/>
</dbReference>
<feature type="domain" description="GST N-terminal" evidence="1">
    <location>
        <begin position="1"/>
        <end position="80"/>
    </location>
</feature>
<dbReference type="HOGENOM" id="CLU_011226_6_3_3"/>
<dbReference type="OrthoDB" id="465590at2"/>
<dbReference type="Proteomes" id="UP000000557">
    <property type="component" value="Chromosome"/>
</dbReference>
<evidence type="ECO:0000259" key="1">
    <source>
        <dbReference type="PROSITE" id="PS50404"/>
    </source>
</evidence>
<dbReference type="SFLD" id="SFLDS00019">
    <property type="entry name" value="Glutathione_Transferase_(cytos"/>
    <property type="match status" value="1"/>
</dbReference>
<dbReference type="InterPro" id="IPR036249">
    <property type="entry name" value="Thioredoxin-like_sf"/>
</dbReference>
<dbReference type="EMBL" id="BA000045">
    <property type="protein sequence ID" value="BAC89833.1"/>
    <property type="molecule type" value="Genomic_DNA"/>
</dbReference>
<feature type="domain" description="GST C-terminal" evidence="2">
    <location>
        <begin position="85"/>
        <end position="205"/>
    </location>
</feature>
<dbReference type="CDD" id="cd00299">
    <property type="entry name" value="GST_C_family"/>
    <property type="match status" value="1"/>
</dbReference>
<dbReference type="InterPro" id="IPR004045">
    <property type="entry name" value="Glutathione_S-Trfase_N"/>
</dbReference>
<organism evidence="3 4">
    <name type="scientific">Gloeobacter violaceus (strain ATCC 29082 / PCC 7421)</name>
    <dbReference type="NCBI Taxonomy" id="251221"/>
    <lineage>
        <taxon>Bacteria</taxon>
        <taxon>Bacillati</taxon>
        <taxon>Cyanobacteriota</taxon>
        <taxon>Cyanophyceae</taxon>
        <taxon>Gloeobacterales</taxon>
        <taxon>Gloeobacteraceae</taxon>
        <taxon>Gloeobacter</taxon>
    </lineage>
</organism>
<dbReference type="eggNOG" id="COG0625">
    <property type="taxonomic scope" value="Bacteria"/>
</dbReference>
<dbReference type="PATRIC" id="fig|251221.4.peg.1925"/>
<dbReference type="Gene3D" id="3.40.30.10">
    <property type="entry name" value="Glutaredoxin"/>
    <property type="match status" value="1"/>
</dbReference>
<dbReference type="AlphaFoldDB" id="Q7NJE0"/>
<sequence>MLKLYHLPISFNSRRVWIALLEKGLPFESIALQLDGDQWREDFLALNPFHHIPVLVDGGLRVLESLAILDYLEAKYPMPALLPGKPEVLAAVRMVELVTINELVPPFGLLIRRSMGAAVEAAAAEQAKGRIATALGFFEQLLGEQTYFAGEQFTLAEVVAGTVVPRLPGVGVLLDDYPHLQQWGRRLNQRSSFARTEPKAPDLAAFRARMTALNTRTNAPTDPPRDGATR</sequence>
<dbReference type="Gene3D" id="1.20.1050.10">
    <property type="match status" value="1"/>
</dbReference>
<keyword evidence="4" id="KW-1185">Reference proteome</keyword>